<organism evidence="5 6">
    <name type="scientific">Geranomyces variabilis</name>
    <dbReference type="NCBI Taxonomy" id="109894"/>
    <lineage>
        <taxon>Eukaryota</taxon>
        <taxon>Fungi</taxon>
        <taxon>Fungi incertae sedis</taxon>
        <taxon>Chytridiomycota</taxon>
        <taxon>Chytridiomycota incertae sedis</taxon>
        <taxon>Chytridiomycetes</taxon>
        <taxon>Spizellomycetales</taxon>
        <taxon>Powellomycetaceae</taxon>
        <taxon>Geranomyces</taxon>
    </lineage>
</organism>
<keyword evidence="3" id="KW-0653">Protein transport</keyword>
<dbReference type="Gene3D" id="3.10.450.50">
    <property type="match status" value="1"/>
</dbReference>
<gene>
    <name evidence="5" type="primary">NTF2</name>
    <name evidence="5" type="ORF">HDU87_007050</name>
</gene>
<keyword evidence="3" id="KW-0813">Transport</keyword>
<keyword evidence="3" id="KW-0539">Nucleus</keyword>
<dbReference type="AlphaFoldDB" id="A0AAD5TEG0"/>
<dbReference type="InterPro" id="IPR045875">
    <property type="entry name" value="NTF2"/>
</dbReference>
<accession>A0AAD5TEG0</accession>
<dbReference type="GO" id="GO:0006606">
    <property type="term" value="P:protein import into nucleus"/>
    <property type="evidence" value="ECO:0007669"/>
    <property type="project" value="UniProtKB-ARBA"/>
</dbReference>
<dbReference type="PANTHER" id="PTHR12612">
    <property type="entry name" value="NUCLEAR TRANSPORT FACTOR 2"/>
    <property type="match status" value="1"/>
</dbReference>
<name>A0AAD5TEG0_9FUNG</name>
<dbReference type="InterPro" id="IPR032710">
    <property type="entry name" value="NTF2-like_dom_sf"/>
</dbReference>
<dbReference type="GO" id="GO:0051028">
    <property type="term" value="P:mRNA transport"/>
    <property type="evidence" value="ECO:0007669"/>
    <property type="project" value="UniProtKB-UniRule"/>
</dbReference>
<reference evidence="5" key="1">
    <citation type="submission" date="2020-05" db="EMBL/GenBank/DDBJ databases">
        <title>Phylogenomic resolution of chytrid fungi.</title>
        <authorList>
            <person name="Stajich J.E."/>
            <person name="Amses K."/>
            <person name="Simmons R."/>
            <person name="Seto K."/>
            <person name="Myers J."/>
            <person name="Bonds A."/>
            <person name="Quandt C.A."/>
            <person name="Barry K."/>
            <person name="Liu P."/>
            <person name="Grigoriev I."/>
            <person name="Longcore J.E."/>
            <person name="James T.Y."/>
        </authorList>
    </citation>
    <scope>NUCLEOTIDE SEQUENCE</scope>
    <source>
        <strain evidence="5">JEL0379</strain>
    </source>
</reference>
<dbReference type="Proteomes" id="UP001212152">
    <property type="component" value="Unassembled WGS sequence"/>
</dbReference>
<comment type="function">
    <text evidence="3">Has a role in nuclear-cytoplasmic transport of proteins and mRNAs.</text>
</comment>
<proteinExistence type="predicted"/>
<keyword evidence="1 3" id="KW-0963">Cytoplasm</keyword>
<dbReference type="SUPFAM" id="SSF54427">
    <property type="entry name" value="NTF2-like"/>
    <property type="match status" value="1"/>
</dbReference>
<evidence type="ECO:0000313" key="6">
    <source>
        <dbReference type="Proteomes" id="UP001212152"/>
    </source>
</evidence>
<dbReference type="EMBL" id="JADGJQ010000063">
    <property type="protein sequence ID" value="KAJ3174568.1"/>
    <property type="molecule type" value="Genomic_DNA"/>
</dbReference>
<sequence length="124" mass="13957">MSDPSTVGRQFVDFYYQTFDSNRAGLASLYRDMSMLSFEGQITVGTKNVVEKLTSLPFQQVRHVVATCDAQFGSPNGSILVTVTGQLMIDEETQPQFFTQTFHLYPEGGSFFVYNDIFRLVLGM</sequence>
<dbReference type="PROSITE" id="PS50177">
    <property type="entry name" value="NTF2_DOMAIN"/>
    <property type="match status" value="1"/>
</dbReference>
<evidence type="ECO:0000256" key="3">
    <source>
        <dbReference type="RuleBase" id="RU369002"/>
    </source>
</evidence>
<dbReference type="Pfam" id="PF02136">
    <property type="entry name" value="NTF2"/>
    <property type="match status" value="1"/>
</dbReference>
<dbReference type="InterPro" id="IPR018222">
    <property type="entry name" value="Nuclear_transport_factor_2_euk"/>
</dbReference>
<keyword evidence="6" id="KW-1185">Reference proteome</keyword>
<evidence type="ECO:0000256" key="2">
    <source>
        <dbReference type="ARBA" id="ARBA00026247"/>
    </source>
</evidence>
<protein>
    <recommendedName>
        <fullName evidence="2 3">Nuclear transport factor 2</fullName>
        <shortName evidence="3">NTF-2</shortName>
    </recommendedName>
</protein>
<dbReference type="GO" id="GO:0005737">
    <property type="term" value="C:cytoplasm"/>
    <property type="evidence" value="ECO:0007669"/>
    <property type="project" value="UniProtKB-SubCell"/>
</dbReference>
<comment type="caution">
    <text evidence="5">The sequence shown here is derived from an EMBL/GenBank/DDBJ whole genome shotgun (WGS) entry which is preliminary data.</text>
</comment>
<evidence type="ECO:0000256" key="1">
    <source>
        <dbReference type="ARBA" id="ARBA00022490"/>
    </source>
</evidence>
<dbReference type="CDD" id="cd00780">
    <property type="entry name" value="NTF2"/>
    <property type="match status" value="1"/>
</dbReference>
<feature type="domain" description="NTF2" evidence="4">
    <location>
        <begin position="7"/>
        <end position="120"/>
    </location>
</feature>
<dbReference type="InterPro" id="IPR002075">
    <property type="entry name" value="NTF2_dom"/>
</dbReference>
<dbReference type="GO" id="GO:0005635">
    <property type="term" value="C:nuclear envelope"/>
    <property type="evidence" value="ECO:0007669"/>
    <property type="project" value="UniProtKB-ARBA"/>
</dbReference>
<evidence type="ECO:0000313" key="5">
    <source>
        <dbReference type="EMBL" id="KAJ3174568.1"/>
    </source>
</evidence>
<evidence type="ECO:0000259" key="4">
    <source>
        <dbReference type="PROSITE" id="PS50177"/>
    </source>
</evidence>
<comment type="subcellular location">
    <subcellularLocation>
        <location evidence="3">Cytoplasm</location>
    </subcellularLocation>
    <subcellularLocation>
        <location evidence="3">Nucleus</location>
    </subcellularLocation>
</comment>
<dbReference type="FunFam" id="3.10.450.50:FF:000005">
    <property type="entry name" value="Nuclear transport factor 2"/>
    <property type="match status" value="1"/>
</dbReference>